<evidence type="ECO:0000256" key="1">
    <source>
        <dbReference type="ARBA" id="ARBA00022475"/>
    </source>
</evidence>
<evidence type="ECO:0000256" key="3">
    <source>
        <dbReference type="ARBA" id="ARBA00023136"/>
    </source>
</evidence>
<organism evidence="6">
    <name type="scientific">hydrothermal vent metagenome</name>
    <dbReference type="NCBI Taxonomy" id="652676"/>
    <lineage>
        <taxon>unclassified sequences</taxon>
        <taxon>metagenomes</taxon>
        <taxon>ecological metagenomes</taxon>
    </lineage>
</organism>
<dbReference type="GO" id="GO:0030288">
    <property type="term" value="C:outer membrane-bounded periplasmic space"/>
    <property type="evidence" value="ECO:0007669"/>
    <property type="project" value="InterPro"/>
</dbReference>
<evidence type="ECO:0000313" key="6">
    <source>
        <dbReference type="EMBL" id="VAX32583.1"/>
    </source>
</evidence>
<dbReference type="InterPro" id="IPR005534">
    <property type="entry name" value="Curli_assmbl/transp-comp_CsgG"/>
</dbReference>
<dbReference type="Pfam" id="PF03783">
    <property type="entry name" value="CsgG"/>
    <property type="match status" value="1"/>
</dbReference>
<reference evidence="6" key="1">
    <citation type="submission" date="2018-06" db="EMBL/GenBank/DDBJ databases">
        <authorList>
            <person name="Zhirakovskaya E."/>
        </authorList>
    </citation>
    <scope>NUCLEOTIDE SEQUENCE</scope>
</reference>
<keyword evidence="2" id="KW-0732">Signal</keyword>
<protein>
    <recommendedName>
        <fullName evidence="7">Flagellar assembly protein T C-terminal domain-containing protein</fullName>
    </recommendedName>
</protein>
<keyword evidence="3" id="KW-0472">Membrane</keyword>
<accession>A0A3B1D6Y7</accession>
<dbReference type="PANTHER" id="PTHR41164:SF1">
    <property type="entry name" value="CURLI PRODUCTION ASSEMBLY_TRANSPORT COMPONENT CSGG"/>
    <property type="match status" value="1"/>
</dbReference>
<keyword evidence="5" id="KW-0449">Lipoprotein</keyword>
<dbReference type="EMBL" id="UOGF01000092">
    <property type="protein sequence ID" value="VAX32583.1"/>
    <property type="molecule type" value="Genomic_DNA"/>
</dbReference>
<dbReference type="AlphaFoldDB" id="A0A3B1D6Y7"/>
<dbReference type="InterPro" id="IPR038165">
    <property type="entry name" value="FlgT_C_sf"/>
</dbReference>
<evidence type="ECO:0000256" key="2">
    <source>
        <dbReference type="ARBA" id="ARBA00022729"/>
    </source>
</evidence>
<sequence length="351" mass="37924">MFRHSLIKIIILTALIFQVFSGHTWAAEGGGMKVRVAVAKFGANDRFAQIYGGWDIGGGLSAQLVTELIDSGQVIVVERGILSQIIQEQELANAKLVTKETAAQVGKLLGVDYLIVGEVTEFEQRAVGGGGHFGLFQWFFPKVSGEFSAAHVGIDLRVIDTTTGEILHSHRASGRAWEKAGAVELNSIVNFTFGADAFHKTPLGKATRTVIHESLEFVLGAVRERLDSYSSWVGKVIHVEDDLIYLNAGVSAQVQAGDRLSIFSIKKVLTDPETNQVVGLIENPIGELVVTTAQEKFSTARVVNATKIPKKGDIIRFSESFASPSVGGGLENGEDYQKLSYSDGAQYSVLE</sequence>
<name>A0A3B1D6Y7_9ZZZZ</name>
<evidence type="ECO:0008006" key="7">
    <source>
        <dbReference type="Google" id="ProtNLM"/>
    </source>
</evidence>
<evidence type="ECO:0000256" key="4">
    <source>
        <dbReference type="ARBA" id="ARBA00023139"/>
    </source>
</evidence>
<evidence type="ECO:0000256" key="5">
    <source>
        <dbReference type="ARBA" id="ARBA00023288"/>
    </source>
</evidence>
<gene>
    <name evidence="6" type="ORF">MNBD_NITROSPIRAE01-903</name>
</gene>
<keyword evidence="4" id="KW-0564">Palmitate</keyword>
<keyword evidence="1" id="KW-1003">Cell membrane</keyword>
<proteinExistence type="predicted"/>
<dbReference type="Gene3D" id="3.40.50.10610">
    <property type="entry name" value="ABC-type transport auxiliary lipoprotein component"/>
    <property type="match status" value="1"/>
</dbReference>
<dbReference type="Gene3D" id="2.40.10.410">
    <property type="entry name" value="FlgT, C-terminal domain"/>
    <property type="match status" value="1"/>
</dbReference>
<dbReference type="PANTHER" id="PTHR41164">
    <property type="entry name" value="CURLI PRODUCTION ASSEMBLY/TRANSPORT COMPONENT CSGG"/>
    <property type="match status" value="1"/>
</dbReference>